<dbReference type="OrthoDB" id="4364105at2759"/>
<feature type="transmembrane region" description="Helical" evidence="2">
    <location>
        <begin position="229"/>
        <end position="252"/>
    </location>
</feature>
<keyword evidence="2" id="KW-1133">Transmembrane helix</keyword>
<evidence type="ECO:0000256" key="2">
    <source>
        <dbReference type="SAM" id="Phobius"/>
    </source>
</evidence>
<keyword evidence="2" id="KW-0812">Transmembrane</keyword>
<reference evidence="3" key="1">
    <citation type="journal article" date="2020" name="BMC Genomics">
        <title>Correction to: Identification and distribution of gene clusters required for synthesis of sphingolipid metabolism inhibitors in diverse species of the filamentous fungus Fusarium.</title>
        <authorList>
            <person name="Kim H.S."/>
            <person name="Lohmar J.M."/>
            <person name="Busman M."/>
            <person name="Brown D.W."/>
            <person name="Naumann T.A."/>
            <person name="Divon H.H."/>
            <person name="Lysoe E."/>
            <person name="Uhlig S."/>
            <person name="Proctor R.H."/>
        </authorList>
    </citation>
    <scope>NUCLEOTIDE SEQUENCE</scope>
    <source>
        <strain evidence="3">NRRL 45417</strain>
    </source>
</reference>
<comment type="caution">
    <text evidence="3">The sequence shown here is derived from an EMBL/GenBank/DDBJ whole genome shotgun (WGS) entry which is preliminary data.</text>
</comment>
<dbReference type="EMBL" id="JABFAI010000228">
    <property type="protein sequence ID" value="KAF4949821.1"/>
    <property type="molecule type" value="Genomic_DNA"/>
</dbReference>
<gene>
    <name evidence="3" type="ORF">FGADI_8618</name>
</gene>
<evidence type="ECO:0000313" key="4">
    <source>
        <dbReference type="Proteomes" id="UP000604273"/>
    </source>
</evidence>
<evidence type="ECO:0000256" key="1">
    <source>
        <dbReference type="SAM" id="MobiDB-lite"/>
    </source>
</evidence>
<keyword evidence="4" id="KW-1185">Reference proteome</keyword>
<keyword evidence="2" id="KW-0472">Membrane</keyword>
<proteinExistence type="predicted"/>
<evidence type="ECO:0000313" key="3">
    <source>
        <dbReference type="EMBL" id="KAF4949821.1"/>
    </source>
</evidence>
<feature type="region of interest" description="Disordered" evidence="1">
    <location>
        <begin position="1"/>
        <end position="31"/>
    </location>
</feature>
<protein>
    <submittedName>
        <fullName evidence="3">Uncharacterized protein</fullName>
    </submittedName>
</protein>
<organism evidence="3 4">
    <name type="scientific">Fusarium gaditjirri</name>
    <dbReference type="NCBI Taxonomy" id="282569"/>
    <lineage>
        <taxon>Eukaryota</taxon>
        <taxon>Fungi</taxon>
        <taxon>Dikarya</taxon>
        <taxon>Ascomycota</taxon>
        <taxon>Pezizomycotina</taxon>
        <taxon>Sordariomycetes</taxon>
        <taxon>Hypocreomycetidae</taxon>
        <taxon>Hypocreales</taxon>
        <taxon>Nectriaceae</taxon>
        <taxon>Fusarium</taxon>
        <taxon>Fusarium nisikadoi species complex</taxon>
    </lineage>
</organism>
<name>A0A8H4T207_9HYPO</name>
<reference evidence="3" key="2">
    <citation type="submission" date="2020-05" db="EMBL/GenBank/DDBJ databases">
        <authorList>
            <person name="Kim H.-S."/>
            <person name="Proctor R.H."/>
            <person name="Brown D.W."/>
        </authorList>
    </citation>
    <scope>NUCLEOTIDE SEQUENCE</scope>
    <source>
        <strain evidence="3">NRRL 45417</strain>
    </source>
</reference>
<dbReference type="Proteomes" id="UP000604273">
    <property type="component" value="Unassembled WGS sequence"/>
</dbReference>
<sequence>MSVNATPPSSMKAATPRERIALTTPFSPPNGCQPSWEKKSLVWTQDGTFTYPVLVSAPPTSCYPSGWESSDAESLFTFSPAVCPSGWDYWEMARSGDYPALSTAYCCESGFTFNPFDRGGYAIKEFFTSGCGRWVRATTIMSQGDGTTTSTLAGSSDYQDASALDGTFMVHQAWEISWGSSERTAMTPMPLTLTDGERVSHWKPGETLPDDSHPTKSFDQSQGYISSSAVWFLMAGLPIIVFLMIVGCCWAFRLTTARWLFSMWRTSSYWPHSATIKLVIRNPLLLLLHMQGQGSREAKWCLVTAASATTIPTELNVRVRRQHNKSAANEQTF</sequence>
<accession>A0A8H4T207</accession>
<dbReference type="AlphaFoldDB" id="A0A8H4T207"/>